<keyword evidence="2 7" id="KW-0820">tRNA-binding</keyword>
<dbReference type="PANTHER" id="PTHR17224:SF1">
    <property type="entry name" value="PEPTIDYL-TRNA HYDROLASE"/>
    <property type="match status" value="1"/>
</dbReference>
<comment type="catalytic activity">
    <reaction evidence="7 8">
        <text>an N-acyl-L-alpha-aminoacyl-tRNA + H2O = an N-acyl-L-amino acid + a tRNA + H(+)</text>
        <dbReference type="Rhea" id="RHEA:54448"/>
        <dbReference type="Rhea" id="RHEA-COMP:10123"/>
        <dbReference type="Rhea" id="RHEA-COMP:13883"/>
        <dbReference type="ChEBI" id="CHEBI:15377"/>
        <dbReference type="ChEBI" id="CHEBI:15378"/>
        <dbReference type="ChEBI" id="CHEBI:59874"/>
        <dbReference type="ChEBI" id="CHEBI:78442"/>
        <dbReference type="ChEBI" id="CHEBI:138191"/>
        <dbReference type="EC" id="3.1.1.29"/>
    </reaction>
</comment>
<evidence type="ECO:0000313" key="11">
    <source>
        <dbReference type="Proteomes" id="UP000287701"/>
    </source>
</evidence>
<name>A0A3R5X0C9_ORNRH</name>
<organism evidence="10 11">
    <name type="scientific">Ornithobacterium rhinotracheale</name>
    <dbReference type="NCBI Taxonomy" id="28251"/>
    <lineage>
        <taxon>Bacteria</taxon>
        <taxon>Pseudomonadati</taxon>
        <taxon>Bacteroidota</taxon>
        <taxon>Flavobacteriia</taxon>
        <taxon>Flavobacteriales</taxon>
        <taxon>Weeksellaceae</taxon>
        <taxon>Ornithobacterium</taxon>
    </lineage>
</organism>
<evidence type="ECO:0000256" key="4">
    <source>
        <dbReference type="ARBA" id="ARBA00022884"/>
    </source>
</evidence>
<comment type="function">
    <text evidence="7">Catalyzes the release of premature peptidyl moieties from peptidyl-tRNA molecules trapped in stalled 50S ribosomal subunits, and thus maintains levels of free tRNAs and 50S ribosomes.</text>
</comment>
<dbReference type="GO" id="GO:0072344">
    <property type="term" value="P:rescue of stalled ribosome"/>
    <property type="evidence" value="ECO:0007669"/>
    <property type="project" value="UniProtKB-UniRule"/>
</dbReference>
<evidence type="ECO:0000256" key="3">
    <source>
        <dbReference type="ARBA" id="ARBA00022801"/>
    </source>
</evidence>
<dbReference type="EC" id="3.1.1.29" evidence="1 7"/>
<comment type="similarity">
    <text evidence="5 7 9">Belongs to the PTH family.</text>
</comment>
<dbReference type="InterPro" id="IPR001328">
    <property type="entry name" value="Pept_tRNA_hydro"/>
</dbReference>
<dbReference type="NCBIfam" id="TIGR00447">
    <property type="entry name" value="pth"/>
    <property type="match status" value="1"/>
</dbReference>
<feature type="site" description="Discriminates between blocked and unblocked aminoacyl-tRNA" evidence="7">
    <location>
        <position position="11"/>
    </location>
</feature>
<evidence type="ECO:0000256" key="2">
    <source>
        <dbReference type="ARBA" id="ARBA00022555"/>
    </source>
</evidence>
<dbReference type="EMBL" id="CP035107">
    <property type="protein sequence ID" value="QAR31397.1"/>
    <property type="molecule type" value="Genomic_DNA"/>
</dbReference>
<keyword evidence="3 7" id="KW-0378">Hydrolase</keyword>
<comment type="subcellular location">
    <subcellularLocation>
        <location evidence="7">Cytoplasm</location>
    </subcellularLocation>
</comment>
<evidence type="ECO:0000256" key="8">
    <source>
        <dbReference type="RuleBase" id="RU000673"/>
    </source>
</evidence>
<comment type="subunit">
    <text evidence="7">Monomer.</text>
</comment>
<dbReference type="PANTHER" id="PTHR17224">
    <property type="entry name" value="PEPTIDYL-TRNA HYDROLASE"/>
    <property type="match status" value="1"/>
</dbReference>
<evidence type="ECO:0000256" key="9">
    <source>
        <dbReference type="RuleBase" id="RU004320"/>
    </source>
</evidence>
<keyword evidence="7" id="KW-0963">Cytoplasm</keyword>
<dbReference type="AlphaFoldDB" id="A0A3R5X0C9"/>
<dbReference type="PROSITE" id="PS01196">
    <property type="entry name" value="PEPT_TRNA_HYDROL_2"/>
    <property type="match status" value="1"/>
</dbReference>
<feature type="binding site" evidence="7">
    <location>
        <position position="16"/>
    </location>
    <ligand>
        <name>tRNA</name>
        <dbReference type="ChEBI" id="CHEBI:17843"/>
    </ligand>
</feature>
<evidence type="ECO:0000256" key="7">
    <source>
        <dbReference type="HAMAP-Rule" id="MF_00083"/>
    </source>
</evidence>
<dbReference type="InterPro" id="IPR018171">
    <property type="entry name" value="Pept_tRNA_hydro_CS"/>
</dbReference>
<dbReference type="FunFam" id="3.40.50.1470:FF:000001">
    <property type="entry name" value="Peptidyl-tRNA hydrolase"/>
    <property type="match status" value="1"/>
</dbReference>
<gene>
    <name evidence="7" type="primary">pth</name>
    <name evidence="10" type="ORF">EQP59_08600</name>
</gene>
<dbReference type="Pfam" id="PF01195">
    <property type="entry name" value="Pept_tRNA_hydro"/>
    <property type="match status" value="1"/>
</dbReference>
<proteinExistence type="inferred from homology"/>
<dbReference type="InterPro" id="IPR036416">
    <property type="entry name" value="Pept_tRNA_hydro_sf"/>
</dbReference>
<accession>A0A3R5X0C9</accession>
<dbReference type="PROSITE" id="PS01195">
    <property type="entry name" value="PEPT_TRNA_HYDROL_1"/>
    <property type="match status" value="1"/>
</dbReference>
<dbReference type="SUPFAM" id="SSF53178">
    <property type="entry name" value="Peptidyl-tRNA hydrolase-like"/>
    <property type="match status" value="1"/>
</dbReference>
<dbReference type="Proteomes" id="UP000287701">
    <property type="component" value="Chromosome"/>
</dbReference>
<dbReference type="CDD" id="cd00462">
    <property type="entry name" value="PTH"/>
    <property type="match status" value="1"/>
</dbReference>
<feature type="binding site" evidence="7">
    <location>
        <position position="65"/>
    </location>
    <ligand>
        <name>tRNA</name>
        <dbReference type="ChEBI" id="CHEBI:17843"/>
    </ligand>
</feature>
<dbReference type="RefSeq" id="WP_128501828.1">
    <property type="nucleotide sequence ID" value="NZ_CP035107.1"/>
</dbReference>
<keyword evidence="4 7" id="KW-0694">RNA-binding</keyword>
<dbReference type="GO" id="GO:0006515">
    <property type="term" value="P:protein quality control for misfolded or incompletely synthesized proteins"/>
    <property type="evidence" value="ECO:0007669"/>
    <property type="project" value="UniProtKB-UniRule"/>
</dbReference>
<feature type="active site" description="Proton acceptor" evidence="7">
    <location>
        <position position="21"/>
    </location>
</feature>
<dbReference type="HAMAP" id="MF_00083">
    <property type="entry name" value="Pept_tRNA_hydro_bact"/>
    <property type="match status" value="1"/>
</dbReference>
<evidence type="ECO:0000256" key="5">
    <source>
        <dbReference type="ARBA" id="ARBA00038063"/>
    </source>
</evidence>
<protein>
    <recommendedName>
        <fullName evidence="6 7">Peptidyl-tRNA hydrolase</fullName>
        <shortName evidence="7">Pth</shortName>
        <ecNumber evidence="1 7">3.1.1.29</ecNumber>
    </recommendedName>
</protein>
<feature type="binding site" evidence="7">
    <location>
        <position position="113"/>
    </location>
    <ligand>
        <name>tRNA</name>
        <dbReference type="ChEBI" id="CHEBI:17843"/>
    </ligand>
</feature>
<dbReference type="OrthoDB" id="9800507at2"/>
<evidence type="ECO:0000313" key="10">
    <source>
        <dbReference type="EMBL" id="QAR31397.1"/>
    </source>
</evidence>
<dbReference type="GO" id="GO:0000049">
    <property type="term" value="F:tRNA binding"/>
    <property type="evidence" value="ECO:0007669"/>
    <property type="project" value="UniProtKB-UniRule"/>
</dbReference>
<feature type="binding site" evidence="7">
    <location>
        <position position="67"/>
    </location>
    <ligand>
        <name>tRNA</name>
        <dbReference type="ChEBI" id="CHEBI:17843"/>
    </ligand>
</feature>
<feature type="site" description="Stabilizes the basic form of H active site to accept a proton" evidence="7">
    <location>
        <position position="92"/>
    </location>
</feature>
<comment type="function">
    <text evidence="7">Hydrolyzes ribosome-free peptidyl-tRNAs (with 1 or more amino acids incorporated), which drop off the ribosome during protein synthesis, or as a result of ribosome stalling.</text>
</comment>
<evidence type="ECO:0000256" key="6">
    <source>
        <dbReference type="ARBA" id="ARBA00050038"/>
    </source>
</evidence>
<evidence type="ECO:0000256" key="1">
    <source>
        <dbReference type="ARBA" id="ARBA00013260"/>
    </source>
</evidence>
<dbReference type="GO" id="GO:0005737">
    <property type="term" value="C:cytoplasm"/>
    <property type="evidence" value="ECO:0007669"/>
    <property type="project" value="UniProtKB-SubCell"/>
</dbReference>
<reference evidence="10 11" key="1">
    <citation type="submission" date="2019-01" db="EMBL/GenBank/DDBJ databases">
        <title>Whole Genome of Ornithobacterium rhinotracheale FARPER-174b.</title>
        <authorList>
            <person name="Tataje-Lavanda L.A."/>
            <person name="Montalvan A."/>
            <person name="Montesinos R."/>
            <person name="Zimic M."/>
            <person name="Fernandez-Sanchez M."/>
            <person name="Fernandez-Diaz M."/>
        </authorList>
    </citation>
    <scope>NUCLEOTIDE SEQUENCE [LARGE SCALE GENOMIC DNA]</scope>
    <source>
        <strain evidence="10 11">FARPER-174b</strain>
    </source>
</reference>
<dbReference type="GO" id="GO:0004045">
    <property type="term" value="F:peptidyl-tRNA hydrolase activity"/>
    <property type="evidence" value="ECO:0007669"/>
    <property type="project" value="UniProtKB-UniRule"/>
</dbReference>
<sequence>MQKYLIVGLGNIGEEYRDTRHNIGFMVVDELARKVDQKFKPSNFGEIIQFKYKGCPVTVLKPDTYMNLSGRAVSFWAKKENIPVENILIITDDLNLPFGTLRMRGKGSDGGHNGLKNIQAELGTTQYPKLRFGIGDEFARGAQIDYVLGEWSAQEQEQMAERLDKASDACLSFVFAGLANTMNTFNGK</sequence>
<dbReference type="Gene3D" id="3.40.50.1470">
    <property type="entry name" value="Peptidyl-tRNA hydrolase"/>
    <property type="match status" value="1"/>
</dbReference>